<dbReference type="GO" id="GO:0030729">
    <property type="term" value="F:acetoacetate-CoA ligase activity"/>
    <property type="evidence" value="ECO:0007669"/>
    <property type="project" value="TreeGrafter"/>
</dbReference>
<dbReference type="SUPFAM" id="SSF56801">
    <property type="entry name" value="Acetyl-CoA synthetase-like"/>
    <property type="match status" value="1"/>
</dbReference>
<dbReference type="Proteomes" id="UP000694388">
    <property type="component" value="Unplaced"/>
</dbReference>
<reference evidence="1" key="2">
    <citation type="submission" date="2025-09" db="UniProtKB">
        <authorList>
            <consortium name="Ensembl"/>
        </authorList>
    </citation>
    <scope>IDENTIFICATION</scope>
</reference>
<evidence type="ECO:0008006" key="3">
    <source>
        <dbReference type="Google" id="ProtNLM"/>
    </source>
</evidence>
<evidence type="ECO:0000313" key="2">
    <source>
        <dbReference type="Proteomes" id="UP000694388"/>
    </source>
</evidence>
<dbReference type="AlphaFoldDB" id="A0A8C4QGV9"/>
<sequence length="293" mass="32387">MRPINLNEETLIQDGAVQTHKLQSLHTILSTGSVLPARSFNYVYNEVKSDVQLVSISGGTDIMGCFVGPCPGLHPLPGEIPGPLLGMAIESWDEDGRRLFGESGELVCTQPFPSQPLYFWGDDLGKKYHQAYFSKFKGIWAHGDYCKINPESGGLVLLGRSDGTLNPNGVRFGSTEIYNIVEAFPEILDSLCVAQRGERGEERAVLFLKPSPGYKLNLELCTKLRQAIRNSLSPRHVPAVLLEIKDIPYTVSGKKVENAVRRVIEGEKPRLLGTLTNPESLSLFYNLPELQGY</sequence>
<proteinExistence type="predicted"/>
<dbReference type="PANTHER" id="PTHR42921">
    <property type="entry name" value="ACETOACETYL-COA SYNTHETASE"/>
    <property type="match status" value="1"/>
</dbReference>
<dbReference type="Gene3D" id="3.40.50.12780">
    <property type="entry name" value="N-terminal domain of ligase-like"/>
    <property type="match status" value="1"/>
</dbReference>
<keyword evidence="2" id="KW-1185">Reference proteome</keyword>
<accession>A0A8C4QGV9</accession>
<dbReference type="PANTHER" id="PTHR42921:SF1">
    <property type="entry name" value="ACETOACETYL-COA SYNTHETASE"/>
    <property type="match status" value="1"/>
</dbReference>
<name>A0A8C4QGV9_EPTBU</name>
<dbReference type="GeneTree" id="ENSGT00940000156044"/>
<organism evidence="1 2">
    <name type="scientific">Eptatretus burgeri</name>
    <name type="common">Inshore hagfish</name>
    <dbReference type="NCBI Taxonomy" id="7764"/>
    <lineage>
        <taxon>Eukaryota</taxon>
        <taxon>Metazoa</taxon>
        <taxon>Chordata</taxon>
        <taxon>Craniata</taxon>
        <taxon>Vertebrata</taxon>
        <taxon>Cyclostomata</taxon>
        <taxon>Myxini</taxon>
        <taxon>Myxiniformes</taxon>
        <taxon>Myxinidae</taxon>
        <taxon>Eptatretinae</taxon>
        <taxon>Eptatretus</taxon>
    </lineage>
</organism>
<evidence type="ECO:0000313" key="1">
    <source>
        <dbReference type="Ensembl" id="ENSEBUP00000015280.1"/>
    </source>
</evidence>
<dbReference type="Ensembl" id="ENSEBUT00000015856.1">
    <property type="protein sequence ID" value="ENSEBUP00000015280.1"/>
    <property type="gene ID" value="ENSEBUG00000009626.1"/>
</dbReference>
<protein>
    <recommendedName>
        <fullName evidence="3">Acetoacetyl-CoA synthetase</fullName>
    </recommendedName>
</protein>
<dbReference type="Gene3D" id="3.30.300.30">
    <property type="match status" value="1"/>
</dbReference>
<dbReference type="OMA" id="EALHLYW"/>
<dbReference type="InterPro" id="IPR042099">
    <property type="entry name" value="ANL_N_sf"/>
</dbReference>
<dbReference type="InterPro" id="IPR045851">
    <property type="entry name" value="AMP-bd_C_sf"/>
</dbReference>
<reference evidence="1" key="1">
    <citation type="submission" date="2025-08" db="UniProtKB">
        <authorList>
            <consortium name="Ensembl"/>
        </authorList>
    </citation>
    <scope>IDENTIFICATION</scope>
</reference>